<protein>
    <recommendedName>
        <fullName evidence="3">Ankyrin repeat-containing domain protein</fullName>
    </recommendedName>
</protein>
<evidence type="ECO:0000313" key="2">
    <source>
        <dbReference type="Proteomes" id="UP001244341"/>
    </source>
</evidence>
<evidence type="ECO:0008006" key="3">
    <source>
        <dbReference type="Google" id="ProtNLM"/>
    </source>
</evidence>
<dbReference type="Gene3D" id="1.25.40.20">
    <property type="entry name" value="Ankyrin repeat-containing domain"/>
    <property type="match status" value="1"/>
</dbReference>
<dbReference type="SUPFAM" id="SSF48403">
    <property type="entry name" value="Ankyrin repeat"/>
    <property type="match status" value="1"/>
</dbReference>
<name>A0ABY8U8H9_TETOB</name>
<reference evidence="1 2" key="1">
    <citation type="submission" date="2023-05" db="EMBL/GenBank/DDBJ databases">
        <title>A 100% complete, gapless, phased diploid assembly of the Scenedesmus obliquus UTEX 3031 genome.</title>
        <authorList>
            <person name="Biondi T.C."/>
            <person name="Hanschen E.R."/>
            <person name="Kwon T."/>
            <person name="Eng W."/>
            <person name="Kruse C.P.S."/>
            <person name="Koehler S.I."/>
            <person name="Kunde Y."/>
            <person name="Gleasner C.D."/>
            <person name="You Mak K.T."/>
            <person name="Polle J."/>
            <person name="Hovde B.T."/>
            <person name="Starkenburg S.R."/>
        </authorList>
    </citation>
    <scope>NUCLEOTIDE SEQUENCE [LARGE SCALE GENOMIC DNA]</scope>
    <source>
        <strain evidence="1 2">DOE0152z</strain>
    </source>
</reference>
<dbReference type="EMBL" id="CP126215">
    <property type="protein sequence ID" value="WIA17577.1"/>
    <property type="molecule type" value="Genomic_DNA"/>
</dbReference>
<keyword evidence="2" id="KW-1185">Reference proteome</keyword>
<accession>A0ABY8U8H9</accession>
<evidence type="ECO:0000313" key="1">
    <source>
        <dbReference type="EMBL" id="WIA17577.1"/>
    </source>
</evidence>
<gene>
    <name evidence="1" type="ORF">OEZ85_014403</name>
</gene>
<sequence length="273" mass="29568">MRAPTQHPLLGPEYIGCMMDVGVRLLCFFVDHGLPAAAQMVLDTLLTAAAPAASFPTLARAAAGSDGLGLLHRAVRSGSTPMLLAVMGWGVRHRHCFAWDAPGPMGLTPLHLAALLGKQKRPVAAMVLQSNPGLAVAWFSTKADNGATPAMFATTMGLTSINQLAHGLLQQRAGARARAQQPRQQQQQQQRLDTQLLRDQQQAAAQLHLAQQQPQQQQREAAASKAGLWQVPLVGWAQMLLPLAVLPLLYVCEHVDRNLFLLSYRKTKHSKLA</sequence>
<organism evidence="1 2">
    <name type="scientific">Tetradesmus obliquus</name>
    <name type="common">Green alga</name>
    <name type="synonym">Acutodesmus obliquus</name>
    <dbReference type="NCBI Taxonomy" id="3088"/>
    <lineage>
        <taxon>Eukaryota</taxon>
        <taxon>Viridiplantae</taxon>
        <taxon>Chlorophyta</taxon>
        <taxon>core chlorophytes</taxon>
        <taxon>Chlorophyceae</taxon>
        <taxon>CS clade</taxon>
        <taxon>Sphaeropleales</taxon>
        <taxon>Scenedesmaceae</taxon>
        <taxon>Tetradesmus</taxon>
    </lineage>
</organism>
<dbReference type="Proteomes" id="UP001244341">
    <property type="component" value="Chromosome 8b"/>
</dbReference>
<dbReference type="InterPro" id="IPR036770">
    <property type="entry name" value="Ankyrin_rpt-contain_sf"/>
</dbReference>
<proteinExistence type="predicted"/>